<feature type="compositionally biased region" description="Low complexity" evidence="1">
    <location>
        <begin position="109"/>
        <end position="132"/>
    </location>
</feature>
<feature type="region of interest" description="Disordered" evidence="1">
    <location>
        <begin position="109"/>
        <end position="151"/>
    </location>
</feature>
<dbReference type="AlphaFoldDB" id="A0A067KGD9"/>
<dbReference type="Proteomes" id="UP000027138">
    <property type="component" value="Unassembled WGS sequence"/>
</dbReference>
<dbReference type="OrthoDB" id="851829at2759"/>
<reference evidence="2 3" key="1">
    <citation type="journal article" date="2014" name="PLoS ONE">
        <title>Global Analysis of Gene Expression Profiles in Physic Nut (Jatropha curcas L.) Seedlings Exposed to Salt Stress.</title>
        <authorList>
            <person name="Zhang L."/>
            <person name="Zhang C."/>
            <person name="Wu P."/>
            <person name="Chen Y."/>
            <person name="Li M."/>
            <person name="Jiang H."/>
            <person name="Wu G."/>
        </authorList>
    </citation>
    <scope>NUCLEOTIDE SEQUENCE [LARGE SCALE GENOMIC DNA]</scope>
    <source>
        <strain evidence="3">cv. GZQX0401</strain>
        <tissue evidence="2">Young leaves</tissue>
    </source>
</reference>
<proteinExistence type="predicted"/>
<evidence type="ECO:0000313" key="3">
    <source>
        <dbReference type="Proteomes" id="UP000027138"/>
    </source>
</evidence>
<evidence type="ECO:0000313" key="2">
    <source>
        <dbReference type="EMBL" id="KDP35182.1"/>
    </source>
</evidence>
<name>A0A067KGD9_JATCU</name>
<protein>
    <submittedName>
        <fullName evidence="2">Uncharacterized protein</fullName>
    </submittedName>
</protein>
<evidence type="ECO:0000256" key="1">
    <source>
        <dbReference type="SAM" id="MobiDB-lite"/>
    </source>
</evidence>
<dbReference type="EMBL" id="KK914491">
    <property type="protein sequence ID" value="KDP35182.1"/>
    <property type="molecule type" value="Genomic_DNA"/>
</dbReference>
<keyword evidence="3" id="KW-1185">Reference proteome</keyword>
<accession>A0A067KGD9</accession>
<sequence>MEGKFLLRDEAKINSYGKGHERIKEAKPPSSNSCSCSSLCKEQDQNCYYKAVEFSCGACLFCASCPLCVAWCCIKLPCKIGWRAAKHACGRYWTCCGSKKKVYESYSSFSDLDSDSLPSKAGKSESSYSSSKTRLKFRANELQRRRSAAES</sequence>
<organism evidence="2 3">
    <name type="scientific">Jatropha curcas</name>
    <name type="common">Barbados nut</name>
    <dbReference type="NCBI Taxonomy" id="180498"/>
    <lineage>
        <taxon>Eukaryota</taxon>
        <taxon>Viridiplantae</taxon>
        <taxon>Streptophyta</taxon>
        <taxon>Embryophyta</taxon>
        <taxon>Tracheophyta</taxon>
        <taxon>Spermatophyta</taxon>
        <taxon>Magnoliopsida</taxon>
        <taxon>eudicotyledons</taxon>
        <taxon>Gunneridae</taxon>
        <taxon>Pentapetalae</taxon>
        <taxon>rosids</taxon>
        <taxon>fabids</taxon>
        <taxon>Malpighiales</taxon>
        <taxon>Euphorbiaceae</taxon>
        <taxon>Crotonoideae</taxon>
        <taxon>Jatropheae</taxon>
        <taxon>Jatropha</taxon>
    </lineage>
</organism>
<feature type="compositionally biased region" description="Basic and acidic residues" evidence="1">
    <location>
        <begin position="138"/>
        <end position="151"/>
    </location>
</feature>
<gene>
    <name evidence="2" type="ORF">JCGZ_10716</name>
</gene>